<sequence>MQTIPSKCTVLIVGGGPGGSFTAAILAREGIDTVILEANRFPRYHIGESMLPSLRHFLRFIELDDVFMAHGFFRKNGAAFKLNQKNREGYTDFLSAGGPQNFTWNVIRSESDDLMFRHAGKSGAKTFEGVKVTSIDFASRPMDPIDSAETISECPVSASYERKSDGKAGKIKFDYIVDASGRAGILSTKYLKNRKYNKALKNIAFWGYWTRTGSYGLGTNRAYSPYFEALKDETGWAWLIPLHDGTTSVGIVMNHSVAIARRASSEKGGDAQPLKDFYQRSLTLAPNLLQLLAGGKLASDIKSASDYSYSSSSYAIPYARIIGDAGCFIDPFFSSGVHLALTGGLSAAATICAAIRADCTENKAAKWHSEKIAEAYSRFYIVVLSAYWQMRFQDQNILSQMQEDDFDLAFDKIKPIIQGTVDVGSKISQSELTEVLNFCAAAFDHTQPEEKEHILRKFAFNRVNIIGDNLRQSTDEYEDSHSLEELRVLTHIRARDAMDTRTTFDLDNFSTDIINGMRVNLQRGELGLVHV</sequence>
<evidence type="ECO:0000313" key="4">
    <source>
        <dbReference type="EMBL" id="KIM95580.1"/>
    </source>
</evidence>
<dbReference type="HOGENOM" id="CLU_024648_4_2_1"/>
<reference evidence="4 5" key="1">
    <citation type="submission" date="2014-04" db="EMBL/GenBank/DDBJ databases">
        <authorList>
            <consortium name="DOE Joint Genome Institute"/>
            <person name="Kuo A."/>
            <person name="Martino E."/>
            <person name="Perotto S."/>
            <person name="Kohler A."/>
            <person name="Nagy L.G."/>
            <person name="Floudas D."/>
            <person name="Copeland A."/>
            <person name="Barry K.W."/>
            <person name="Cichocki N."/>
            <person name="Veneault-Fourrey C."/>
            <person name="LaButti K."/>
            <person name="Lindquist E.A."/>
            <person name="Lipzen A."/>
            <person name="Lundell T."/>
            <person name="Morin E."/>
            <person name="Murat C."/>
            <person name="Sun H."/>
            <person name="Tunlid A."/>
            <person name="Henrissat B."/>
            <person name="Grigoriev I.V."/>
            <person name="Hibbett D.S."/>
            <person name="Martin F."/>
            <person name="Nordberg H.P."/>
            <person name="Cantor M.N."/>
            <person name="Hua S.X."/>
        </authorList>
    </citation>
    <scope>NUCLEOTIDE SEQUENCE [LARGE SCALE GENOMIC DNA]</scope>
    <source>
        <strain evidence="4 5">Zn</strain>
    </source>
</reference>
<dbReference type="InterPro" id="IPR050816">
    <property type="entry name" value="Flavin-dep_Halogenase_NPB"/>
</dbReference>
<dbReference type="Gene3D" id="3.50.50.60">
    <property type="entry name" value="FAD/NAD(P)-binding domain"/>
    <property type="match status" value="1"/>
</dbReference>
<dbReference type="AlphaFoldDB" id="A0A0C3GHG6"/>
<reference evidence="5" key="2">
    <citation type="submission" date="2015-01" db="EMBL/GenBank/DDBJ databases">
        <title>Evolutionary Origins and Diversification of the Mycorrhizal Mutualists.</title>
        <authorList>
            <consortium name="DOE Joint Genome Institute"/>
            <consortium name="Mycorrhizal Genomics Consortium"/>
            <person name="Kohler A."/>
            <person name="Kuo A."/>
            <person name="Nagy L.G."/>
            <person name="Floudas D."/>
            <person name="Copeland A."/>
            <person name="Barry K.W."/>
            <person name="Cichocki N."/>
            <person name="Veneault-Fourrey C."/>
            <person name="LaButti K."/>
            <person name="Lindquist E.A."/>
            <person name="Lipzen A."/>
            <person name="Lundell T."/>
            <person name="Morin E."/>
            <person name="Murat C."/>
            <person name="Riley R."/>
            <person name="Ohm R."/>
            <person name="Sun H."/>
            <person name="Tunlid A."/>
            <person name="Henrissat B."/>
            <person name="Grigoriev I.V."/>
            <person name="Hibbett D.S."/>
            <person name="Martin F."/>
        </authorList>
    </citation>
    <scope>NUCLEOTIDE SEQUENCE [LARGE SCALE GENOMIC DNA]</scope>
    <source>
        <strain evidence="5">Zn</strain>
    </source>
</reference>
<dbReference type="Proteomes" id="UP000054321">
    <property type="component" value="Unassembled WGS sequence"/>
</dbReference>
<dbReference type="InterPro" id="IPR036188">
    <property type="entry name" value="FAD/NAD-bd_sf"/>
</dbReference>
<evidence type="ECO:0000256" key="3">
    <source>
        <dbReference type="ARBA" id="ARBA00023033"/>
    </source>
</evidence>
<keyword evidence="2" id="KW-0560">Oxidoreductase</keyword>
<organism evidence="4 5">
    <name type="scientific">Oidiodendron maius (strain Zn)</name>
    <dbReference type="NCBI Taxonomy" id="913774"/>
    <lineage>
        <taxon>Eukaryota</taxon>
        <taxon>Fungi</taxon>
        <taxon>Dikarya</taxon>
        <taxon>Ascomycota</taxon>
        <taxon>Pezizomycotina</taxon>
        <taxon>Leotiomycetes</taxon>
        <taxon>Leotiomycetes incertae sedis</taxon>
        <taxon>Myxotrichaceae</taxon>
        <taxon>Oidiodendron</taxon>
    </lineage>
</organism>
<keyword evidence="3" id="KW-0503">Monooxygenase</keyword>
<dbReference type="PANTHER" id="PTHR43747">
    <property type="entry name" value="FAD-BINDING PROTEIN"/>
    <property type="match status" value="1"/>
</dbReference>
<evidence type="ECO:0000313" key="5">
    <source>
        <dbReference type="Proteomes" id="UP000054321"/>
    </source>
</evidence>
<comment type="similarity">
    <text evidence="1">Belongs to the flavin-dependent halogenase family.</text>
</comment>
<dbReference type="OrthoDB" id="3546014at2759"/>
<dbReference type="InterPro" id="IPR006905">
    <property type="entry name" value="Flavin_halogenase"/>
</dbReference>
<evidence type="ECO:0000256" key="2">
    <source>
        <dbReference type="ARBA" id="ARBA00023002"/>
    </source>
</evidence>
<proteinExistence type="inferred from homology"/>
<accession>A0A0C3GHG6</accession>
<evidence type="ECO:0000256" key="1">
    <source>
        <dbReference type="ARBA" id="ARBA00005706"/>
    </source>
</evidence>
<dbReference type="InParanoid" id="A0A0C3GHG6"/>
<name>A0A0C3GHG6_OIDMZ</name>
<gene>
    <name evidence="4" type="ORF">OIDMADRAFT_133494</name>
</gene>
<dbReference type="PANTHER" id="PTHR43747:SF5">
    <property type="entry name" value="FAD-BINDING DOMAIN-CONTAINING PROTEIN"/>
    <property type="match status" value="1"/>
</dbReference>
<dbReference type="EMBL" id="KN832886">
    <property type="protein sequence ID" value="KIM95580.1"/>
    <property type="molecule type" value="Genomic_DNA"/>
</dbReference>
<dbReference type="Pfam" id="PF04820">
    <property type="entry name" value="Trp_halogenase"/>
    <property type="match status" value="2"/>
</dbReference>
<dbReference type="SUPFAM" id="SSF51905">
    <property type="entry name" value="FAD/NAD(P)-binding domain"/>
    <property type="match status" value="1"/>
</dbReference>
<evidence type="ECO:0008006" key="6">
    <source>
        <dbReference type="Google" id="ProtNLM"/>
    </source>
</evidence>
<protein>
    <recommendedName>
        <fullName evidence="6">FAD-binding domain-containing protein</fullName>
    </recommendedName>
</protein>
<dbReference type="PRINTS" id="PR00420">
    <property type="entry name" value="RNGMNOXGNASE"/>
</dbReference>
<dbReference type="GO" id="GO:0004497">
    <property type="term" value="F:monooxygenase activity"/>
    <property type="evidence" value="ECO:0007669"/>
    <property type="project" value="UniProtKB-KW"/>
</dbReference>
<keyword evidence="5" id="KW-1185">Reference proteome</keyword>